<dbReference type="PROSITE" id="PS50166">
    <property type="entry name" value="IMPORTIN_B_NT"/>
    <property type="match status" value="1"/>
</dbReference>
<feature type="domain" description="Importin N-terminal" evidence="7">
    <location>
        <begin position="24"/>
        <end position="103"/>
    </location>
</feature>
<dbReference type="PANTHER" id="PTHR10997:SF18">
    <property type="entry name" value="D-IMPORTIN 7_RANBP7"/>
    <property type="match status" value="1"/>
</dbReference>
<sequence length="1048" mass="120195">MDVNGLLQCFACTLDHNATVRNNAELQLKQISRTPGFLGACLDIISSLDVPENVKLSACLYFKNKITNGWSGAKISRNELLNYEVDNDEKPVIKDMLMRAMISCSKNSARCTRVLKSALNTIIREEYPHKRWDTLLPESVALLNEGDIDSAYVGLICLSEIFRTYRWKENDARQSLEILILDSFPGLLQYAQEHLIQDGKNIGNVKLGEMVKLILKMYKFVIYHDLPFVLQREDMFINWANFFVSIIQLPLPNDVINSCDDELQNNYSWVKCKKWSYAIVFRLFQRYASESLTKRFNYDEFKSLFLTQFFGEYLQLLFQQIEQWGNKKLWLSDASIFYVLSFIEQAIIQKSTWGNIKSHYGTILEHVIFPLLMPSEAALETFENDPQEYIHRYSDLWNDSYAPDLAAASLLATAVSKREGTTLQPTLEFTIQTLQNNVGDFRNIPLQNALRVESSFRIFSCIIDRLTDEQSTYKNEIERFLVSYVFPFFDSPYGFLRSRVCEISSKVGFLELHPSNVETLFNGIMRNLNDSDKCLPVQLLAALALQAFINNETFEKGLSEVVVPTMQLLLQLSNDFESDTISGVMQDFVENFAQQLHPFGVELMNTLVQQFLKLAVELHDASNFQPDDLLNDSDLPDESEKQMAALGILSTTCSILLSFENSQNVVKNLEQSFYPAAEFILKNDVEDFYRECCEFVENSTFLLREISPISWKILELIGEANSKEDSMVSFYLEDFMLAINNYTIYAKKELKQNDFYSKILFEIYKKASISEDSTLDELSVVFDLSQKIILCLEGDMPSSYRQRFLEDVARAIVVEKDGLKKNIIFGVTAFNVVISSLVTSPTVTLQFLKHHNILEFFFEIWLTFYVPNFKRVYDIKLSTLALLSILCQLTPDHLAALSLQPVSQKMGCLIIELLSRFPAALKGLQDKRREFSLDNDATDYYNNHGDEIEFEEKGEDALENALEDHLKAFANDPDSIKFISANEFNDEEDFDDLEEDPLSGSVLENISIYDVFKSSMAGLQNTDPNRYAAFLQTMSAEDQNALNHLMNL</sequence>
<organism evidence="8 9">
    <name type="scientific">Zygotorulaspora mrakii</name>
    <name type="common">Zygosaccharomyces mrakii</name>
    <dbReference type="NCBI Taxonomy" id="42260"/>
    <lineage>
        <taxon>Eukaryota</taxon>
        <taxon>Fungi</taxon>
        <taxon>Dikarya</taxon>
        <taxon>Ascomycota</taxon>
        <taxon>Saccharomycotina</taxon>
        <taxon>Saccharomycetes</taxon>
        <taxon>Saccharomycetales</taxon>
        <taxon>Saccharomycetaceae</taxon>
        <taxon>Zygotorulaspora</taxon>
    </lineage>
</organism>
<evidence type="ECO:0000313" key="8">
    <source>
        <dbReference type="EMBL" id="QLG73063.1"/>
    </source>
</evidence>
<dbReference type="InterPro" id="IPR001494">
    <property type="entry name" value="Importin-beta_N"/>
</dbReference>
<dbReference type="GeneID" id="59236805"/>
<keyword evidence="9" id="KW-1185">Reference proteome</keyword>
<evidence type="ECO:0000256" key="5">
    <source>
        <dbReference type="ARBA" id="ARBA00022927"/>
    </source>
</evidence>
<dbReference type="GO" id="GO:0031267">
    <property type="term" value="F:small GTPase binding"/>
    <property type="evidence" value="ECO:0007669"/>
    <property type="project" value="InterPro"/>
</dbReference>
<accession>A0A7H9B3J2</accession>
<dbReference type="GO" id="GO:0006606">
    <property type="term" value="P:protein import into nucleus"/>
    <property type="evidence" value="ECO:0007669"/>
    <property type="project" value="TreeGrafter"/>
</dbReference>
<dbReference type="FunFam" id="1.25.10.10:FF:000244">
    <property type="entry name" value="Nonsense-mediated mRNA decay protein"/>
    <property type="match status" value="1"/>
</dbReference>
<keyword evidence="6" id="KW-0539">Nucleus</keyword>
<dbReference type="OrthoDB" id="760868at2759"/>
<dbReference type="Proteomes" id="UP000509704">
    <property type="component" value="Chromosome 5"/>
</dbReference>
<comment type="subcellular location">
    <subcellularLocation>
        <location evidence="2">Cytoplasm</location>
    </subcellularLocation>
    <subcellularLocation>
        <location evidence="1">Nucleus</location>
    </subcellularLocation>
</comment>
<evidence type="ECO:0000256" key="2">
    <source>
        <dbReference type="ARBA" id="ARBA00004496"/>
    </source>
</evidence>
<evidence type="ECO:0000313" key="9">
    <source>
        <dbReference type="Proteomes" id="UP000509704"/>
    </source>
</evidence>
<dbReference type="RefSeq" id="XP_037144790.1">
    <property type="nucleotide sequence ID" value="XM_037288895.1"/>
</dbReference>
<evidence type="ECO:0000256" key="1">
    <source>
        <dbReference type="ARBA" id="ARBA00004123"/>
    </source>
</evidence>
<dbReference type="SUPFAM" id="SSF48371">
    <property type="entry name" value="ARM repeat"/>
    <property type="match status" value="1"/>
</dbReference>
<evidence type="ECO:0000256" key="6">
    <source>
        <dbReference type="ARBA" id="ARBA00023242"/>
    </source>
</evidence>
<evidence type="ECO:0000259" key="7">
    <source>
        <dbReference type="PROSITE" id="PS50166"/>
    </source>
</evidence>
<dbReference type="InterPro" id="IPR011989">
    <property type="entry name" value="ARM-like"/>
</dbReference>
<dbReference type="SMART" id="SM00913">
    <property type="entry name" value="IBN_N"/>
    <property type="match status" value="1"/>
</dbReference>
<reference evidence="8 9" key="1">
    <citation type="submission" date="2020-07" db="EMBL/GenBank/DDBJ databases">
        <title>The yeast mating-type switching endonuclease HO is a domesticated member of an unorthodox homing genetic element family.</title>
        <authorList>
            <person name="Coughlan A.Y."/>
            <person name="Lombardi L."/>
            <person name="Braun-Galleani S."/>
            <person name="Martos A.R."/>
            <person name="Galeote V."/>
            <person name="Bigey F."/>
            <person name="Dequin S."/>
            <person name="Byrne K.P."/>
            <person name="Wolfe K.H."/>
        </authorList>
    </citation>
    <scope>NUCLEOTIDE SEQUENCE [LARGE SCALE GENOMIC DNA]</scope>
    <source>
        <strain evidence="8 9">NRRL Y-6702</strain>
    </source>
</reference>
<dbReference type="EMBL" id="CP058608">
    <property type="protein sequence ID" value="QLG73063.1"/>
    <property type="molecule type" value="Genomic_DNA"/>
</dbReference>
<evidence type="ECO:0000256" key="3">
    <source>
        <dbReference type="ARBA" id="ARBA00022448"/>
    </source>
</evidence>
<dbReference type="Gene3D" id="1.25.10.10">
    <property type="entry name" value="Leucine-rich Repeat Variant"/>
    <property type="match status" value="1"/>
</dbReference>
<dbReference type="PANTHER" id="PTHR10997">
    <property type="entry name" value="IMPORTIN-7, 8, 11"/>
    <property type="match status" value="1"/>
</dbReference>
<evidence type="ECO:0000256" key="4">
    <source>
        <dbReference type="ARBA" id="ARBA00022490"/>
    </source>
</evidence>
<keyword evidence="4" id="KW-0963">Cytoplasm</keyword>
<dbReference type="GO" id="GO:0005829">
    <property type="term" value="C:cytosol"/>
    <property type="evidence" value="ECO:0007669"/>
    <property type="project" value="TreeGrafter"/>
</dbReference>
<name>A0A7H9B3J2_ZYGMR</name>
<gene>
    <name evidence="8" type="ORF">HG535_0E01470</name>
</gene>
<protein>
    <recommendedName>
        <fullName evidence="7">Importin N-terminal domain-containing protein</fullName>
    </recommendedName>
</protein>
<dbReference type="KEGG" id="zmk:HG535_0E01470"/>
<dbReference type="GO" id="GO:0005635">
    <property type="term" value="C:nuclear envelope"/>
    <property type="evidence" value="ECO:0007669"/>
    <property type="project" value="TreeGrafter"/>
</dbReference>
<keyword evidence="3" id="KW-0813">Transport</keyword>
<dbReference type="AlphaFoldDB" id="A0A7H9B3J2"/>
<dbReference type="Pfam" id="PF03810">
    <property type="entry name" value="IBN_N"/>
    <property type="match status" value="1"/>
</dbReference>
<keyword evidence="5" id="KW-0653">Protein transport</keyword>
<proteinExistence type="predicted"/>
<dbReference type="InterPro" id="IPR016024">
    <property type="entry name" value="ARM-type_fold"/>
</dbReference>